<evidence type="ECO:0008006" key="3">
    <source>
        <dbReference type="Google" id="ProtNLM"/>
    </source>
</evidence>
<dbReference type="RefSeq" id="WP_120767999.1">
    <property type="nucleotide sequence ID" value="NZ_CP033169.1"/>
</dbReference>
<proteinExistence type="predicted"/>
<name>A0A3G2R741_9FIRM</name>
<dbReference type="KEGG" id="bacg:D2962_12325"/>
<evidence type="ECO:0000313" key="2">
    <source>
        <dbReference type="Proteomes" id="UP000280960"/>
    </source>
</evidence>
<dbReference type="Gene3D" id="3.30.70.270">
    <property type="match status" value="1"/>
</dbReference>
<reference evidence="1 2" key="1">
    <citation type="submission" date="2018-10" db="EMBL/GenBank/DDBJ databases">
        <authorList>
            <person name="Zhang X."/>
        </authorList>
    </citation>
    <scope>NUCLEOTIDE SEQUENCE [LARGE SCALE GENOMIC DNA]</scope>
    <source>
        <strain evidence="1 2">SK-G1</strain>
    </source>
</reference>
<dbReference type="InterPro" id="IPR043128">
    <property type="entry name" value="Rev_trsase/Diguanyl_cyclase"/>
</dbReference>
<dbReference type="EMBL" id="CP033169">
    <property type="protein sequence ID" value="AYO31280.1"/>
    <property type="molecule type" value="Genomic_DNA"/>
</dbReference>
<keyword evidence="2" id="KW-1185">Reference proteome</keyword>
<sequence>MSIRMGVIGPKDSIELIRSVAEEYDGEFTIIEKVYESYEELESLKSFYRDLDTLLFSGQAPYFWVKTRENPDIPMVYIPRNGTCLYRVLFDLYRDKVDVSALSFDTISKAHIEETYKELKLPLCEVNTIDYDRYLPYDEIIDYHVKLWKSKKTKAAVTCLQKPYEELSRLGILTYRIYPTRSIIRQALEKALLYGESARLKETQMALILVRAEDVNEMLHERSNYQVQRLMLDLQQILLDYSEQNQASIVKTGDTEFMLVTTRGSLEESTNLFSGSPLLKSIRANSPLRVTVGIGFGRTARIAESNARTALSLSAREGGNCCFLIAEEGKVIGPMRSETSSCSGELDMDLEDLAKKLNMSILNLRKIKSALRHINKTGITPQELGAAMNLSERSARRILSQMEKKGAARIVGNRALYDKGRPRLIYKVLI</sequence>
<protein>
    <recommendedName>
        <fullName evidence="3">Transcriptional regulator</fullName>
    </recommendedName>
</protein>
<dbReference type="Proteomes" id="UP000280960">
    <property type="component" value="Chromosome"/>
</dbReference>
<evidence type="ECO:0000313" key="1">
    <source>
        <dbReference type="EMBL" id="AYO31280.1"/>
    </source>
</evidence>
<accession>A0A3G2R741</accession>
<organism evidence="1 2">
    <name type="scientific">Biomaibacter acetigenes</name>
    <dbReference type="NCBI Taxonomy" id="2316383"/>
    <lineage>
        <taxon>Bacteria</taxon>
        <taxon>Bacillati</taxon>
        <taxon>Bacillota</taxon>
        <taxon>Clostridia</taxon>
        <taxon>Thermosediminibacterales</taxon>
        <taxon>Tepidanaerobacteraceae</taxon>
        <taxon>Biomaibacter</taxon>
    </lineage>
</organism>
<gene>
    <name evidence="1" type="ORF">D2962_12325</name>
</gene>
<dbReference type="AlphaFoldDB" id="A0A3G2R741"/>